<sequence length="252" mass="28177">MKKQFSLEIQNPCTAKFSEMTPNTNGSFCKSCAKNVIDLSYKTNSEIAKILANSKDTSICARLKTSQLEQVFEHNETSKLKTLKYTTAIAASVLLTTNVVAQEKEPAKTEVDAKSNQGFKVGKIAYKEQTIKILSFNIKGKLLDHKTKKPISEKLYPNLTIFINGASKNMKINPKTGEFEVPVLLNENTKEISVSISTDSKNYTNTFQIDLKNIKNNTLALNIYINPEKELQNYMIMGGLGIINQTHKKNNS</sequence>
<dbReference type="EMBL" id="JAAJBT010000001">
    <property type="protein sequence ID" value="NHM00593.1"/>
    <property type="molecule type" value="Genomic_DNA"/>
</dbReference>
<evidence type="ECO:0000313" key="1">
    <source>
        <dbReference type="EMBL" id="NHM00593.1"/>
    </source>
</evidence>
<evidence type="ECO:0000313" key="2">
    <source>
        <dbReference type="Proteomes" id="UP000800984"/>
    </source>
</evidence>
<proteinExistence type="predicted"/>
<organism evidence="1 2">
    <name type="scientific">Flavobacterium difficile</name>
    <dbReference type="NCBI Taxonomy" id="2709659"/>
    <lineage>
        <taxon>Bacteria</taxon>
        <taxon>Pseudomonadati</taxon>
        <taxon>Bacteroidota</taxon>
        <taxon>Flavobacteriia</taxon>
        <taxon>Flavobacteriales</taxon>
        <taxon>Flavobacteriaceae</taxon>
        <taxon>Flavobacterium</taxon>
    </lineage>
</organism>
<keyword evidence="2" id="KW-1185">Reference proteome</keyword>
<reference evidence="1 2" key="1">
    <citation type="submission" date="2020-02" db="EMBL/GenBank/DDBJ databases">
        <authorList>
            <person name="Chen W.-M."/>
        </authorList>
    </citation>
    <scope>NUCLEOTIDE SEQUENCE [LARGE SCALE GENOMIC DNA]</scope>
    <source>
        <strain evidence="1 2">KDG-16</strain>
    </source>
</reference>
<comment type="caution">
    <text evidence="1">The sequence shown here is derived from an EMBL/GenBank/DDBJ whole genome shotgun (WGS) entry which is preliminary data.</text>
</comment>
<dbReference type="Proteomes" id="UP000800984">
    <property type="component" value="Unassembled WGS sequence"/>
</dbReference>
<gene>
    <name evidence="1" type="ORF">G4D72_00550</name>
</gene>
<name>A0ABX0I070_9FLAO</name>
<accession>A0ABX0I070</accession>
<dbReference type="RefSeq" id="WP_166075630.1">
    <property type="nucleotide sequence ID" value="NZ_JAAJBT010000001.1"/>
</dbReference>
<protein>
    <submittedName>
        <fullName evidence="1">Uncharacterized protein</fullName>
    </submittedName>
</protein>